<evidence type="ECO:0000313" key="1">
    <source>
        <dbReference type="EMBL" id="QEY26675.1"/>
    </source>
</evidence>
<protein>
    <submittedName>
        <fullName evidence="1">Uncharacterized protein</fullName>
    </submittedName>
</protein>
<organism evidence="1 2">
    <name type="scientific">Neisseria zalophi</name>
    <dbReference type="NCBI Taxonomy" id="640030"/>
    <lineage>
        <taxon>Bacteria</taxon>
        <taxon>Pseudomonadati</taxon>
        <taxon>Pseudomonadota</taxon>
        <taxon>Betaproteobacteria</taxon>
        <taxon>Neisseriales</taxon>
        <taxon>Neisseriaceae</taxon>
        <taxon>Neisseria</taxon>
    </lineage>
</organism>
<dbReference type="Proteomes" id="UP000325713">
    <property type="component" value="Chromosome"/>
</dbReference>
<evidence type="ECO:0000313" key="2">
    <source>
        <dbReference type="Proteomes" id="UP000325713"/>
    </source>
</evidence>
<reference evidence="1 2" key="1">
    <citation type="submission" date="2018-08" db="EMBL/GenBank/DDBJ databases">
        <title>Neisseria zalophi ATCC BAA-2455 complete genome.</title>
        <authorList>
            <person name="Veseli I.A."/>
            <person name="Buttler R."/>
            <person name="Mascarenhas dos Santos A.C."/>
            <person name="Pombert J.-F."/>
        </authorList>
    </citation>
    <scope>NUCLEOTIDE SEQUENCE [LARGE SCALE GENOMIC DNA]</scope>
    <source>
        <strain evidence="1 2">ATCC BAA-2455</strain>
    </source>
</reference>
<dbReference type="AlphaFoldDB" id="A0A5J6PVS7"/>
<sequence>MQDIKKLDVISFNKLSDDVIIEYLEQHLDDLESLLEYVAVNLTTEKLPYLVNSKSFSFIRNMFNNKFFIKNKGFFDFILNLEVSELDFSNIHKTKRNELVNIILSSINDYHISPACEVGRFIINHLLINKDERLHFIESLEKNILTKNISNDKCMDMIYFALLSYQNSNEFKRLPSSIQENIKLFFNKL</sequence>
<dbReference type="RefSeq" id="WP_151052163.1">
    <property type="nucleotide sequence ID" value="NZ_CP031700.1"/>
</dbReference>
<keyword evidence="2" id="KW-1185">Reference proteome</keyword>
<proteinExistence type="predicted"/>
<name>A0A5J6PVS7_9NEIS</name>
<dbReference type="KEGG" id="nzl:D0T92_09150"/>
<dbReference type="EMBL" id="CP031700">
    <property type="protein sequence ID" value="QEY26675.1"/>
    <property type="molecule type" value="Genomic_DNA"/>
</dbReference>
<gene>
    <name evidence="1" type="ORF">D0T92_09150</name>
</gene>
<accession>A0A5J6PVS7</accession>